<dbReference type="InterPro" id="IPR004843">
    <property type="entry name" value="Calcineurin-like_PHP"/>
</dbReference>
<dbReference type="PANTHER" id="PTHR42988:SF2">
    <property type="entry name" value="CYCLIC NUCLEOTIDE PHOSPHODIESTERASE CBUA0032-RELATED"/>
    <property type="match status" value="1"/>
</dbReference>
<feature type="region of interest" description="Disordered" evidence="5">
    <location>
        <begin position="706"/>
        <end position="726"/>
    </location>
</feature>
<name>A0A852ZPV6_9ACTN</name>
<dbReference type="PROSITE" id="PS51318">
    <property type="entry name" value="TAT"/>
    <property type="match status" value="1"/>
</dbReference>
<keyword evidence="3" id="KW-0408">Iron</keyword>
<feature type="domain" description="Calcineurin-like phosphoesterase" evidence="6">
    <location>
        <begin position="68"/>
        <end position="246"/>
    </location>
</feature>
<feature type="domain" description="Pyrrolo-quinoline quinone repeat" evidence="7">
    <location>
        <begin position="565"/>
        <end position="636"/>
    </location>
</feature>
<dbReference type="SUPFAM" id="SSF50998">
    <property type="entry name" value="Quinoprotein alcohol dehydrogenase-like"/>
    <property type="match status" value="1"/>
</dbReference>
<dbReference type="GO" id="GO:0016787">
    <property type="term" value="F:hydrolase activity"/>
    <property type="evidence" value="ECO:0007669"/>
    <property type="project" value="UniProtKB-KW"/>
</dbReference>
<gene>
    <name evidence="8" type="ORF">FHU37_000233</name>
</gene>
<dbReference type="RefSeq" id="WP_179812367.1">
    <property type="nucleotide sequence ID" value="NZ_JACBZD010000001.1"/>
</dbReference>
<keyword evidence="2" id="KW-0378">Hydrolase</keyword>
<evidence type="ECO:0000256" key="1">
    <source>
        <dbReference type="ARBA" id="ARBA00022723"/>
    </source>
</evidence>
<evidence type="ECO:0000259" key="6">
    <source>
        <dbReference type="Pfam" id="PF00149"/>
    </source>
</evidence>
<feature type="region of interest" description="Disordered" evidence="5">
    <location>
        <begin position="384"/>
        <end position="406"/>
    </location>
</feature>
<dbReference type="InterPro" id="IPR002372">
    <property type="entry name" value="PQQ_rpt_dom"/>
</dbReference>
<keyword evidence="9" id="KW-1185">Reference proteome</keyword>
<dbReference type="InterPro" id="IPR011047">
    <property type="entry name" value="Quinoprotein_ADH-like_sf"/>
</dbReference>
<dbReference type="InterPro" id="IPR018391">
    <property type="entry name" value="PQQ_b-propeller_rpt"/>
</dbReference>
<protein>
    <submittedName>
        <fullName evidence="8">Outer membrane protein assembly factor BamB/predicted phosphodiesterase</fullName>
    </submittedName>
</protein>
<dbReference type="EMBL" id="JACBZD010000001">
    <property type="protein sequence ID" value="NYI03290.1"/>
    <property type="molecule type" value="Genomic_DNA"/>
</dbReference>
<evidence type="ECO:0000256" key="4">
    <source>
        <dbReference type="ARBA" id="ARBA00025742"/>
    </source>
</evidence>
<sequence>MPAHHTPPPPTRHAPTRRGFLLLGAGAALAGELFRPASALPAARAATPPARPATDDAAAEADSAGPGFAVITDTHVVGDGAERDTRVAATLSAVAERRPAFLLHLGDITDTGLPEQYRGYLDALPAALADRAHHVPGNHETRWDATAKGLYRATFGQPPYSFDAAGLHVVGLDPTQPLQENGHFGRTQLDWLERDLRAVPEGRSTVVIGHFPLGDDWYFVDDQDRLLSLLAEAPSPRLLLAGHVHDERVRRMNGVTQLSLRDARGGPVCYWFEPATTAEGLRELVVSRLEPPADGGGAPDAVPVATELTRVPLDGPRPAGGLRPERVWLGAVRDGRLPLRVRLPADGGPAGAAAASVAGVAARPYPEAAYSGTIAGEWRPLEPDGSGGAAAGRGAGGSWRGELDLTGVTPGRQRVTVRVTGGDGSFFERTESLEVPPARPAPGAADGAERRAPRVLWRYRPEGGHAPRQAGLARCGDALVTADGDGTVTALRLAGDRPPSPLWRRRLGPVHRRPAVDEAGGRVYLPSADGRLYALDAATGRTLWRFEAGAPVVSEPVVAAAGGTGDGGAVLFTAGTTLFAVSADDGRPLWRAEVGGMSAGRVAVDGERVYTGSGDGRVLALSVHDGAGPLWAFTTRTGTTHQRLLYGPWNCAPLLAPAVAGRPATVLVSTVSQLWVLGRADGAVLAGVPGGWMYAPAVLLDGAGAPSPGAVERPGGGGDDGAGGGEPGALVMSEWGAVARLDPWTGGQRWRTELGLRLLNAGGVVHDGVLWTLAVSGQLTGVDVVDGRVVGAVRPGFHHCFGGAAVVDGVLVLPDQDGELHGVLL</sequence>
<dbReference type="InterPro" id="IPR029052">
    <property type="entry name" value="Metallo-depent_PP-like"/>
</dbReference>
<feature type="region of interest" description="Disordered" evidence="5">
    <location>
        <begin position="45"/>
        <end position="65"/>
    </location>
</feature>
<evidence type="ECO:0000256" key="3">
    <source>
        <dbReference type="ARBA" id="ARBA00023004"/>
    </source>
</evidence>
<dbReference type="SMART" id="SM00564">
    <property type="entry name" value="PQQ"/>
    <property type="match status" value="3"/>
</dbReference>
<comment type="caution">
    <text evidence="8">The sequence shown here is derived from an EMBL/GenBank/DDBJ whole genome shotgun (WGS) entry which is preliminary data.</text>
</comment>
<dbReference type="SUPFAM" id="SSF56300">
    <property type="entry name" value="Metallo-dependent phosphatases"/>
    <property type="match status" value="1"/>
</dbReference>
<dbReference type="InterPro" id="IPR015943">
    <property type="entry name" value="WD40/YVTN_repeat-like_dom_sf"/>
</dbReference>
<feature type="compositionally biased region" description="Gly residues" evidence="5">
    <location>
        <begin position="385"/>
        <end position="399"/>
    </location>
</feature>
<feature type="compositionally biased region" description="Gly residues" evidence="5">
    <location>
        <begin position="714"/>
        <end position="726"/>
    </location>
</feature>
<accession>A0A852ZPV6</accession>
<comment type="similarity">
    <text evidence="4">Belongs to the cyclic nucleotide phosphodiesterase class-III family.</text>
</comment>
<dbReference type="Pfam" id="PF00149">
    <property type="entry name" value="Metallophos"/>
    <property type="match status" value="1"/>
</dbReference>
<dbReference type="AlphaFoldDB" id="A0A852ZPV6"/>
<dbReference type="GO" id="GO:0046872">
    <property type="term" value="F:metal ion binding"/>
    <property type="evidence" value="ECO:0007669"/>
    <property type="project" value="UniProtKB-KW"/>
</dbReference>
<evidence type="ECO:0000256" key="2">
    <source>
        <dbReference type="ARBA" id="ARBA00022801"/>
    </source>
</evidence>
<keyword evidence="1" id="KW-0479">Metal-binding</keyword>
<dbReference type="PANTHER" id="PTHR42988">
    <property type="entry name" value="PHOSPHOHYDROLASE"/>
    <property type="match status" value="1"/>
</dbReference>
<dbReference type="InterPro" id="IPR050884">
    <property type="entry name" value="CNP_phosphodiesterase-III"/>
</dbReference>
<evidence type="ECO:0000313" key="9">
    <source>
        <dbReference type="Proteomes" id="UP000567795"/>
    </source>
</evidence>
<evidence type="ECO:0000256" key="5">
    <source>
        <dbReference type="SAM" id="MobiDB-lite"/>
    </source>
</evidence>
<dbReference type="Gene3D" id="2.130.10.10">
    <property type="entry name" value="YVTN repeat-like/Quinoprotein amine dehydrogenase"/>
    <property type="match status" value="1"/>
</dbReference>
<evidence type="ECO:0000259" key="7">
    <source>
        <dbReference type="Pfam" id="PF13360"/>
    </source>
</evidence>
<reference evidence="8 9" key="1">
    <citation type="submission" date="2020-07" db="EMBL/GenBank/DDBJ databases">
        <title>Sequencing the genomes of 1000 actinobacteria strains.</title>
        <authorList>
            <person name="Klenk H.-P."/>
        </authorList>
    </citation>
    <scope>NUCLEOTIDE SEQUENCE [LARGE SCALE GENOMIC DNA]</scope>
    <source>
        <strain evidence="8 9">DSM 42178</strain>
    </source>
</reference>
<dbReference type="Gene3D" id="3.60.21.10">
    <property type="match status" value="1"/>
</dbReference>
<proteinExistence type="inferred from homology"/>
<organism evidence="8 9">
    <name type="scientific">Allostreptomyces psammosilenae</name>
    <dbReference type="NCBI Taxonomy" id="1892865"/>
    <lineage>
        <taxon>Bacteria</taxon>
        <taxon>Bacillati</taxon>
        <taxon>Actinomycetota</taxon>
        <taxon>Actinomycetes</taxon>
        <taxon>Kitasatosporales</taxon>
        <taxon>Streptomycetaceae</taxon>
        <taxon>Allostreptomyces</taxon>
    </lineage>
</organism>
<dbReference type="InterPro" id="IPR006311">
    <property type="entry name" value="TAT_signal"/>
</dbReference>
<dbReference type="Proteomes" id="UP000567795">
    <property type="component" value="Unassembled WGS sequence"/>
</dbReference>
<dbReference type="Pfam" id="PF13360">
    <property type="entry name" value="PQQ_2"/>
    <property type="match status" value="1"/>
</dbReference>
<evidence type="ECO:0000313" key="8">
    <source>
        <dbReference type="EMBL" id="NYI03290.1"/>
    </source>
</evidence>